<dbReference type="InterPro" id="IPR025346">
    <property type="entry name" value="DUF4250"/>
</dbReference>
<dbReference type="EMBL" id="JBAKBA010000042">
    <property type="protein sequence ID" value="MEL0660425.1"/>
    <property type="molecule type" value="Genomic_DNA"/>
</dbReference>
<comment type="caution">
    <text evidence="1">The sequence shown here is derived from an EMBL/GenBank/DDBJ whole genome shotgun (WGS) entry which is preliminary data.</text>
</comment>
<protein>
    <submittedName>
        <fullName evidence="1">DUF4250 domain-containing protein</fullName>
    </submittedName>
</protein>
<gene>
    <name evidence="1" type="ORF">V6255_14895</name>
</gene>
<name>A0ABU9HET9_9GAMM</name>
<sequence>MLENYKKMDINMLLSIVNMKLRNESQTLVDLCVTYEIEKPLLLERLEKHDFVYDDDHHQFKQRSTQ</sequence>
<dbReference type="RefSeq" id="WP_341628878.1">
    <property type="nucleotide sequence ID" value="NZ_JBAKBA010000042.1"/>
</dbReference>
<accession>A0ABU9HET9</accession>
<organism evidence="1 2">
    <name type="scientific">Psychromonas arctica</name>
    <dbReference type="NCBI Taxonomy" id="168275"/>
    <lineage>
        <taxon>Bacteria</taxon>
        <taxon>Pseudomonadati</taxon>
        <taxon>Pseudomonadota</taxon>
        <taxon>Gammaproteobacteria</taxon>
        <taxon>Alteromonadales</taxon>
        <taxon>Psychromonadaceae</taxon>
        <taxon>Psychromonas</taxon>
    </lineage>
</organism>
<proteinExistence type="predicted"/>
<reference evidence="1 2" key="1">
    <citation type="submission" date="2024-02" db="EMBL/GenBank/DDBJ databases">
        <title>Bacteria isolated from the canopy kelp, Nereocystis luetkeana.</title>
        <authorList>
            <person name="Pfister C.A."/>
            <person name="Younker I.T."/>
            <person name="Light S.H."/>
        </authorList>
    </citation>
    <scope>NUCLEOTIDE SEQUENCE [LARGE SCALE GENOMIC DNA]</scope>
    <source>
        <strain evidence="1 2">TI.2.07</strain>
    </source>
</reference>
<dbReference type="Pfam" id="PF14056">
    <property type="entry name" value="DUF4250"/>
    <property type="match status" value="1"/>
</dbReference>
<evidence type="ECO:0000313" key="1">
    <source>
        <dbReference type="EMBL" id="MEL0660425.1"/>
    </source>
</evidence>
<dbReference type="Proteomes" id="UP001366060">
    <property type="component" value="Unassembled WGS sequence"/>
</dbReference>
<evidence type="ECO:0000313" key="2">
    <source>
        <dbReference type="Proteomes" id="UP001366060"/>
    </source>
</evidence>
<keyword evidence="2" id="KW-1185">Reference proteome</keyword>